<proteinExistence type="predicted"/>
<evidence type="ECO:0000313" key="2">
    <source>
        <dbReference type="EMBL" id="ETV85133.1"/>
    </source>
</evidence>
<name>W4H1V5_APHAT</name>
<organism evidence="2">
    <name type="scientific">Aphanomyces astaci</name>
    <name type="common">Crayfish plague agent</name>
    <dbReference type="NCBI Taxonomy" id="112090"/>
    <lineage>
        <taxon>Eukaryota</taxon>
        <taxon>Sar</taxon>
        <taxon>Stramenopiles</taxon>
        <taxon>Oomycota</taxon>
        <taxon>Saprolegniomycetes</taxon>
        <taxon>Saprolegniales</taxon>
        <taxon>Verrucalvaceae</taxon>
        <taxon>Aphanomyces</taxon>
    </lineage>
</organism>
<dbReference type="EMBL" id="KI913118">
    <property type="protein sequence ID" value="ETV85133.1"/>
    <property type="molecule type" value="Genomic_DNA"/>
</dbReference>
<evidence type="ECO:0000256" key="1">
    <source>
        <dbReference type="SAM" id="MobiDB-lite"/>
    </source>
</evidence>
<feature type="region of interest" description="Disordered" evidence="1">
    <location>
        <begin position="147"/>
        <end position="201"/>
    </location>
</feature>
<sequence>MGVWTTIARIAARINMLREPKLAWLAQRTANPSLSIAIPRSLSRGSRSCGRSAVSGWSPTWGQATGSTAAQAQAWSSVRATAAQVAARLSAARPVNPFAGYNSPPGPQRERQFTEAERQAAADSQAGARAIAAPLQVVAKLVRPMSRASTLGTPEEEEKSPRDPEHLGPTDHAEDGKGAVPSTAELDVGGHPDFADTESMDGNRRLVVEDLVAGSESREVAATMFVGLSSLVLLSGSDAVMNLLHG</sequence>
<reference evidence="2" key="1">
    <citation type="submission" date="2013-12" db="EMBL/GenBank/DDBJ databases">
        <title>The Genome Sequence of Aphanomyces astaci APO3.</title>
        <authorList>
            <consortium name="The Broad Institute Genomics Platform"/>
            <person name="Russ C."/>
            <person name="Tyler B."/>
            <person name="van West P."/>
            <person name="Dieguez-Uribeondo J."/>
            <person name="Young S.K."/>
            <person name="Zeng Q."/>
            <person name="Gargeya S."/>
            <person name="Fitzgerald M."/>
            <person name="Abouelleil A."/>
            <person name="Alvarado L."/>
            <person name="Chapman S.B."/>
            <person name="Gainer-Dewar J."/>
            <person name="Goldberg J."/>
            <person name="Griggs A."/>
            <person name="Gujja S."/>
            <person name="Hansen M."/>
            <person name="Howarth C."/>
            <person name="Imamovic A."/>
            <person name="Ireland A."/>
            <person name="Larimer J."/>
            <person name="McCowan C."/>
            <person name="Murphy C."/>
            <person name="Pearson M."/>
            <person name="Poon T.W."/>
            <person name="Priest M."/>
            <person name="Roberts A."/>
            <person name="Saif S."/>
            <person name="Shea T."/>
            <person name="Sykes S."/>
            <person name="Wortman J."/>
            <person name="Nusbaum C."/>
            <person name="Birren B."/>
        </authorList>
    </citation>
    <scope>NUCLEOTIDE SEQUENCE [LARGE SCALE GENOMIC DNA]</scope>
    <source>
        <strain evidence="2">APO3</strain>
    </source>
</reference>
<feature type="compositionally biased region" description="Basic and acidic residues" evidence="1">
    <location>
        <begin position="159"/>
        <end position="177"/>
    </location>
</feature>
<dbReference type="AlphaFoldDB" id="W4H1V5"/>
<dbReference type="VEuPathDB" id="FungiDB:H257_02979"/>
<feature type="region of interest" description="Disordered" evidence="1">
    <location>
        <begin position="95"/>
        <end position="127"/>
    </location>
</feature>
<gene>
    <name evidence="2" type="ORF">H257_02979</name>
</gene>
<protein>
    <submittedName>
        <fullName evidence="2">Uncharacterized protein</fullName>
    </submittedName>
</protein>
<dbReference type="RefSeq" id="XP_009825151.1">
    <property type="nucleotide sequence ID" value="XM_009826849.1"/>
</dbReference>
<accession>W4H1V5</accession>
<feature type="compositionally biased region" description="Basic and acidic residues" evidence="1">
    <location>
        <begin position="108"/>
        <end position="120"/>
    </location>
</feature>
<dbReference type="GeneID" id="20804975"/>